<protein>
    <submittedName>
        <fullName evidence="1">Uncharacterized protein</fullName>
    </submittedName>
</protein>
<name>M6RE91_LEPIR</name>
<dbReference type="Gene3D" id="3.90.1150.10">
    <property type="entry name" value="Aspartate Aminotransferase, domain 1"/>
    <property type="match status" value="1"/>
</dbReference>
<dbReference type="EMBL" id="AHNZ02000944">
    <property type="protein sequence ID" value="EMO02929.1"/>
    <property type="molecule type" value="Genomic_DNA"/>
</dbReference>
<organism evidence="1 2">
    <name type="scientific">Leptospira interrogans serovar Icterohaemorrhagiae str. Verdun HP</name>
    <dbReference type="NCBI Taxonomy" id="1049910"/>
    <lineage>
        <taxon>Bacteria</taxon>
        <taxon>Pseudomonadati</taxon>
        <taxon>Spirochaetota</taxon>
        <taxon>Spirochaetia</taxon>
        <taxon>Leptospirales</taxon>
        <taxon>Leptospiraceae</taxon>
        <taxon>Leptospira</taxon>
    </lineage>
</organism>
<dbReference type="InterPro" id="IPR015421">
    <property type="entry name" value="PyrdxlP-dep_Trfase_major"/>
</dbReference>
<dbReference type="PANTHER" id="PTHR43510">
    <property type="entry name" value="AMINOTRANSFERASE FUNCTION, HYPOTHETICAL (EUROFUNG)"/>
    <property type="match status" value="1"/>
</dbReference>
<sequence>QNVFGVMGLRIGWMTGPKELIEKARSFKDYLTHTVSPISEFLTLQILQNRTHLVNPIKTSILNNIRFLKVFGNNFPV</sequence>
<evidence type="ECO:0000313" key="1">
    <source>
        <dbReference type="EMBL" id="EMO02929.1"/>
    </source>
</evidence>
<accession>M6RE91</accession>
<gene>
    <name evidence="1" type="ORF">LEP1GSC116_0608</name>
</gene>
<dbReference type="AlphaFoldDB" id="M6RE91"/>
<dbReference type="SUPFAM" id="SSF53383">
    <property type="entry name" value="PLP-dependent transferases"/>
    <property type="match status" value="1"/>
</dbReference>
<dbReference type="InterPro" id="IPR015424">
    <property type="entry name" value="PyrdxlP-dep_Trfase"/>
</dbReference>
<evidence type="ECO:0000313" key="2">
    <source>
        <dbReference type="Proteomes" id="UP000012092"/>
    </source>
</evidence>
<proteinExistence type="predicted"/>
<comment type="caution">
    <text evidence="1">The sequence shown here is derived from an EMBL/GenBank/DDBJ whole genome shotgun (WGS) entry which is preliminary data.</text>
</comment>
<feature type="non-terminal residue" evidence="1">
    <location>
        <position position="1"/>
    </location>
</feature>
<dbReference type="PANTHER" id="PTHR43510:SF1">
    <property type="entry name" value="AMINOTRANSFERASE FUNCTION, HYPOTHETICAL (EUROFUNG)"/>
    <property type="match status" value="1"/>
</dbReference>
<dbReference type="Proteomes" id="UP000012092">
    <property type="component" value="Unassembled WGS sequence"/>
</dbReference>
<dbReference type="InterPro" id="IPR015422">
    <property type="entry name" value="PyrdxlP-dep_Trfase_small"/>
</dbReference>
<reference evidence="1 2" key="1">
    <citation type="submission" date="2013-01" db="EMBL/GenBank/DDBJ databases">
        <authorList>
            <person name="Harkins D.M."/>
            <person name="Durkin A.S."/>
            <person name="Brinkac L.M."/>
            <person name="Haft D.H."/>
            <person name="Selengut J.D."/>
            <person name="Sanka R."/>
            <person name="DePew J."/>
            <person name="Purushe J."/>
            <person name="Picardeau M."/>
            <person name="Werts C."/>
            <person name="Goarant C."/>
            <person name="Vinetz J.M."/>
            <person name="Sutton G.G."/>
            <person name="Nierman W.C."/>
            <person name="Fouts D.E."/>
        </authorList>
    </citation>
    <scope>NUCLEOTIDE SEQUENCE [LARGE SCALE GENOMIC DNA]</scope>
    <source>
        <strain evidence="1 2">Verdun HP</strain>
    </source>
</reference>
<dbReference type="Gene3D" id="3.40.640.10">
    <property type="entry name" value="Type I PLP-dependent aspartate aminotransferase-like (Major domain)"/>
    <property type="match status" value="1"/>
</dbReference>